<reference evidence="2 3" key="1">
    <citation type="journal article" date="2015" name="Genome Announc.">
        <title>Draft Genome Sequence of Norvancomycin-Producing Strain Amycolatopsis orientalis CPCC200066.</title>
        <authorList>
            <person name="Lei X."/>
            <person name="Yuan F."/>
            <person name="Shi Y."/>
            <person name="Li X."/>
            <person name="Wang L."/>
            <person name="Hong B."/>
        </authorList>
    </citation>
    <scope>NUCLEOTIDE SEQUENCE [LARGE SCALE GENOMIC DNA]</scope>
    <source>
        <strain evidence="2 3">B-37</strain>
    </source>
</reference>
<dbReference type="Proteomes" id="UP000093695">
    <property type="component" value="Chromosome"/>
</dbReference>
<organism evidence="2 3">
    <name type="scientific">Amycolatopsis orientalis</name>
    <name type="common">Nocardia orientalis</name>
    <dbReference type="NCBI Taxonomy" id="31958"/>
    <lineage>
        <taxon>Bacteria</taxon>
        <taxon>Bacillati</taxon>
        <taxon>Actinomycetota</taxon>
        <taxon>Actinomycetes</taxon>
        <taxon>Pseudonocardiales</taxon>
        <taxon>Pseudonocardiaceae</taxon>
        <taxon>Amycolatopsis</taxon>
    </lineage>
</organism>
<dbReference type="RefSeq" id="WP_044850604.1">
    <property type="nucleotide sequence ID" value="NZ_CP016174.1"/>
</dbReference>
<dbReference type="Pfam" id="PF04993">
    <property type="entry name" value="TfoX_N"/>
    <property type="match status" value="1"/>
</dbReference>
<keyword evidence="3" id="KW-1185">Reference proteome</keyword>
<dbReference type="SUPFAM" id="SSF159894">
    <property type="entry name" value="YgaC/TfoX-N like"/>
    <property type="match status" value="1"/>
</dbReference>
<dbReference type="Gene3D" id="3.30.1460.30">
    <property type="entry name" value="YgaC/TfoX-N like chaperone"/>
    <property type="match status" value="1"/>
</dbReference>
<dbReference type="EMBL" id="CP016174">
    <property type="protein sequence ID" value="ANN17155.1"/>
    <property type="molecule type" value="Genomic_DNA"/>
</dbReference>
<dbReference type="KEGG" id="aori:SD37_16900"/>
<proteinExistence type="predicted"/>
<dbReference type="InterPro" id="IPR007076">
    <property type="entry name" value="TfoX_N"/>
</dbReference>
<evidence type="ECO:0000313" key="3">
    <source>
        <dbReference type="Proteomes" id="UP000093695"/>
    </source>
</evidence>
<protein>
    <recommendedName>
        <fullName evidence="1">TfoX N-terminal domain-containing protein</fullName>
    </recommendedName>
</protein>
<name>A0A193BYA8_AMYOR</name>
<accession>A0A193BYA8</accession>
<evidence type="ECO:0000313" key="2">
    <source>
        <dbReference type="EMBL" id="ANN17155.1"/>
    </source>
</evidence>
<sequence>MKAHNPHELLARLNEIAAGLPFEVTTRPMMGGFIGYADGKVFVSISSGGLGVKLLPADQERALARPGATRMRHSADQPYSKTYITLSDKDIADDDVLTEWLLLAAKTAPAPKPRKKS</sequence>
<gene>
    <name evidence="2" type="ORF">SD37_16900</name>
</gene>
<evidence type="ECO:0000259" key="1">
    <source>
        <dbReference type="Pfam" id="PF04993"/>
    </source>
</evidence>
<dbReference type="AlphaFoldDB" id="A0A193BYA8"/>
<feature type="domain" description="TfoX N-terminal" evidence="1">
    <location>
        <begin position="23"/>
        <end position="106"/>
    </location>
</feature>
<dbReference type="STRING" id="31958.SD37_16900"/>